<feature type="domain" description="Ubiquitin-like protease family profile" evidence="4">
    <location>
        <begin position="178"/>
        <end position="301"/>
    </location>
</feature>
<sequence length="310" mass="36443">MKDMSQKTTKVESLNKSSYKFLESGCENEDRKKIIQKTIERIEEIVEQKNETSKAFHETNIGKSKRIKGVSKDCKSPYLVREVEITNREVIFETSNGAITEARFFKTLLPGNRIYGEIIDCWAAVLNEEEKLRSQHSLYRLFCGHHVFLKWMFTTPKTDELIRFVALTKMMFEAIGRIENMKDLKSYDIVIIPILENDHFYVMAFDFKNPGIYLVDNMDKDEAVVSIKDHQDYYKKDTPYKVKHMFVKYLEKFQHVKAEKMSMEKVTRVDLEWATTGNIIDCGVFAMRHMEMFMGSNRKNFDCGFKTSEK</sequence>
<dbReference type="GO" id="GO:0008234">
    <property type="term" value="F:cysteine-type peptidase activity"/>
    <property type="evidence" value="ECO:0007669"/>
    <property type="project" value="InterPro"/>
</dbReference>
<dbReference type="GO" id="GO:0006508">
    <property type="term" value="P:proteolysis"/>
    <property type="evidence" value="ECO:0007669"/>
    <property type="project" value="UniProtKB-KW"/>
</dbReference>
<dbReference type="Gene3D" id="3.40.395.10">
    <property type="entry name" value="Adenoviral Proteinase, Chain A"/>
    <property type="match status" value="1"/>
</dbReference>
<dbReference type="Pfam" id="PF02902">
    <property type="entry name" value="Peptidase_C48"/>
    <property type="match status" value="1"/>
</dbReference>
<evidence type="ECO:0000259" key="4">
    <source>
        <dbReference type="Pfam" id="PF02902"/>
    </source>
</evidence>
<dbReference type="AlphaFoldDB" id="A0A5N6LY76"/>
<reference evidence="5 6" key="1">
    <citation type="submission" date="2019-05" db="EMBL/GenBank/DDBJ databases">
        <title>Mikania micrantha, genome provides insights into the molecular mechanism of rapid growth.</title>
        <authorList>
            <person name="Liu B."/>
        </authorList>
    </citation>
    <scope>NUCLEOTIDE SEQUENCE [LARGE SCALE GENOMIC DNA]</scope>
    <source>
        <strain evidence="5">NLD-2019</strain>
        <tissue evidence="5">Leaf</tissue>
    </source>
</reference>
<keyword evidence="6" id="KW-1185">Reference proteome</keyword>
<name>A0A5N6LY76_9ASTR</name>
<dbReference type="Proteomes" id="UP000326396">
    <property type="component" value="Linkage Group LG8"/>
</dbReference>
<organism evidence="5 6">
    <name type="scientific">Mikania micrantha</name>
    <name type="common">bitter vine</name>
    <dbReference type="NCBI Taxonomy" id="192012"/>
    <lineage>
        <taxon>Eukaryota</taxon>
        <taxon>Viridiplantae</taxon>
        <taxon>Streptophyta</taxon>
        <taxon>Embryophyta</taxon>
        <taxon>Tracheophyta</taxon>
        <taxon>Spermatophyta</taxon>
        <taxon>Magnoliopsida</taxon>
        <taxon>eudicotyledons</taxon>
        <taxon>Gunneridae</taxon>
        <taxon>Pentapetalae</taxon>
        <taxon>asterids</taxon>
        <taxon>campanulids</taxon>
        <taxon>Asterales</taxon>
        <taxon>Asteraceae</taxon>
        <taxon>Asteroideae</taxon>
        <taxon>Heliantheae alliance</taxon>
        <taxon>Eupatorieae</taxon>
        <taxon>Mikania</taxon>
    </lineage>
</organism>
<keyword evidence="3" id="KW-0378">Hydrolase</keyword>
<evidence type="ECO:0000313" key="6">
    <source>
        <dbReference type="Proteomes" id="UP000326396"/>
    </source>
</evidence>
<evidence type="ECO:0000313" key="5">
    <source>
        <dbReference type="EMBL" id="KAD2805652.1"/>
    </source>
</evidence>
<dbReference type="InterPro" id="IPR038765">
    <property type="entry name" value="Papain-like_cys_pep_sf"/>
</dbReference>
<comment type="caution">
    <text evidence="5">The sequence shown here is derived from an EMBL/GenBank/DDBJ whole genome shotgun (WGS) entry which is preliminary data.</text>
</comment>
<dbReference type="OrthoDB" id="696486at2759"/>
<evidence type="ECO:0000256" key="2">
    <source>
        <dbReference type="ARBA" id="ARBA00022670"/>
    </source>
</evidence>
<comment type="similarity">
    <text evidence="1">Belongs to the peptidase C48 family.</text>
</comment>
<protein>
    <recommendedName>
        <fullName evidence="4">Ubiquitin-like protease family profile domain-containing protein</fullName>
    </recommendedName>
</protein>
<proteinExistence type="inferred from homology"/>
<dbReference type="InterPro" id="IPR003653">
    <property type="entry name" value="Peptidase_C48_C"/>
</dbReference>
<evidence type="ECO:0000256" key="1">
    <source>
        <dbReference type="ARBA" id="ARBA00005234"/>
    </source>
</evidence>
<dbReference type="SUPFAM" id="SSF54001">
    <property type="entry name" value="Cysteine proteinases"/>
    <property type="match status" value="1"/>
</dbReference>
<gene>
    <name evidence="5" type="ORF">E3N88_39029</name>
</gene>
<dbReference type="EMBL" id="SZYD01000018">
    <property type="protein sequence ID" value="KAD2805652.1"/>
    <property type="molecule type" value="Genomic_DNA"/>
</dbReference>
<keyword evidence="2" id="KW-0645">Protease</keyword>
<accession>A0A5N6LY76</accession>
<evidence type="ECO:0000256" key="3">
    <source>
        <dbReference type="ARBA" id="ARBA00022801"/>
    </source>
</evidence>